<comment type="caution">
    <text evidence="2">The sequence shown here is derived from an EMBL/GenBank/DDBJ whole genome shotgun (WGS) entry which is preliminary data.</text>
</comment>
<feature type="compositionally biased region" description="Polar residues" evidence="1">
    <location>
        <begin position="84"/>
        <end position="93"/>
    </location>
</feature>
<protein>
    <submittedName>
        <fullName evidence="2">Uncharacterized protein</fullName>
    </submittedName>
</protein>
<reference evidence="2 3" key="1">
    <citation type="submission" date="2021-03" db="EMBL/GenBank/DDBJ databases">
        <title>Sequencing the genomes of 1000 actinobacteria strains.</title>
        <authorList>
            <person name="Klenk H.-P."/>
        </authorList>
    </citation>
    <scope>NUCLEOTIDE SEQUENCE [LARGE SCALE GENOMIC DNA]</scope>
    <source>
        <strain evidence="2 3">DSM 46670</strain>
    </source>
</reference>
<organism evidence="2 3">
    <name type="scientific">Kibdelosporangium banguiense</name>
    <dbReference type="NCBI Taxonomy" id="1365924"/>
    <lineage>
        <taxon>Bacteria</taxon>
        <taxon>Bacillati</taxon>
        <taxon>Actinomycetota</taxon>
        <taxon>Actinomycetes</taxon>
        <taxon>Pseudonocardiales</taxon>
        <taxon>Pseudonocardiaceae</taxon>
        <taxon>Kibdelosporangium</taxon>
    </lineage>
</organism>
<feature type="region of interest" description="Disordered" evidence="1">
    <location>
        <begin position="50"/>
        <end position="93"/>
    </location>
</feature>
<dbReference type="EMBL" id="JAGINW010000001">
    <property type="protein sequence ID" value="MBP2323373.1"/>
    <property type="molecule type" value="Genomic_DNA"/>
</dbReference>
<sequence>MNLHRFTEAYDSVSATRLRNKSAQQVLNCALDEKQRDRALVIYQGVVGSKGGGLITHVPNGANRRQRNVNKPPRVEKKPGRRGQNPQQRPKPT</sequence>
<proteinExistence type="predicted"/>
<evidence type="ECO:0000313" key="3">
    <source>
        <dbReference type="Proteomes" id="UP001519332"/>
    </source>
</evidence>
<name>A0ABS4TG26_9PSEU</name>
<dbReference type="RefSeq" id="WP_209639675.1">
    <property type="nucleotide sequence ID" value="NZ_JAGINW010000001.1"/>
</dbReference>
<gene>
    <name evidence="2" type="ORF">JOF56_003758</name>
</gene>
<dbReference type="Proteomes" id="UP001519332">
    <property type="component" value="Unassembled WGS sequence"/>
</dbReference>
<evidence type="ECO:0000256" key="1">
    <source>
        <dbReference type="SAM" id="MobiDB-lite"/>
    </source>
</evidence>
<evidence type="ECO:0000313" key="2">
    <source>
        <dbReference type="EMBL" id="MBP2323373.1"/>
    </source>
</evidence>
<accession>A0ABS4TG26</accession>
<keyword evidence="3" id="KW-1185">Reference proteome</keyword>